<proteinExistence type="predicted"/>
<sequence>MLLMYYILSLLPIAIAVFAVPLFRTLNTLNYLAHCFLPPPQVPRVGVGGFACYAHSASTYRPFTGSSRAANSPFVSFLRILCPGRWLTDR</sequence>
<protein>
    <submittedName>
        <fullName evidence="1">Putative secreted protein</fullName>
    </submittedName>
</protein>
<organism evidence="1">
    <name type="scientific">Anopheles darlingi</name>
    <name type="common">Mosquito</name>
    <dbReference type="NCBI Taxonomy" id="43151"/>
    <lineage>
        <taxon>Eukaryota</taxon>
        <taxon>Metazoa</taxon>
        <taxon>Ecdysozoa</taxon>
        <taxon>Arthropoda</taxon>
        <taxon>Hexapoda</taxon>
        <taxon>Insecta</taxon>
        <taxon>Pterygota</taxon>
        <taxon>Neoptera</taxon>
        <taxon>Endopterygota</taxon>
        <taxon>Diptera</taxon>
        <taxon>Nematocera</taxon>
        <taxon>Culicoidea</taxon>
        <taxon>Culicidae</taxon>
        <taxon>Anophelinae</taxon>
        <taxon>Anopheles</taxon>
    </lineage>
</organism>
<dbReference type="EMBL" id="GGFL01012697">
    <property type="protein sequence ID" value="MBW76875.1"/>
    <property type="molecule type" value="Transcribed_RNA"/>
</dbReference>
<name>A0A2M4DH80_ANODA</name>
<dbReference type="AlphaFoldDB" id="A0A2M4DH80"/>
<accession>A0A2M4DH80</accession>
<evidence type="ECO:0000313" key="1">
    <source>
        <dbReference type="EMBL" id="MBW76875.1"/>
    </source>
</evidence>
<reference evidence="1" key="1">
    <citation type="submission" date="2018-01" db="EMBL/GenBank/DDBJ databases">
        <title>An insight into the sialome of Amazonian anophelines.</title>
        <authorList>
            <person name="Ribeiro J.M."/>
            <person name="Scarpassa V."/>
            <person name="Calvo E."/>
        </authorList>
    </citation>
    <scope>NUCLEOTIDE SEQUENCE</scope>
</reference>